<keyword evidence="1" id="KW-1133">Transmembrane helix</keyword>
<reference evidence="3" key="1">
    <citation type="submission" date="2016-10" db="EMBL/GenBank/DDBJ databases">
        <authorList>
            <person name="Varghese N."/>
            <person name="Submissions S."/>
        </authorList>
    </citation>
    <scope>NUCLEOTIDE SEQUENCE [LARGE SCALE GENOMIC DNA]</scope>
    <source>
        <strain evidence="3">CGMCC 1.9127</strain>
    </source>
</reference>
<feature type="transmembrane region" description="Helical" evidence="1">
    <location>
        <begin position="98"/>
        <end position="119"/>
    </location>
</feature>
<keyword evidence="3" id="KW-1185">Reference proteome</keyword>
<feature type="transmembrane region" description="Helical" evidence="1">
    <location>
        <begin position="67"/>
        <end position="86"/>
    </location>
</feature>
<evidence type="ECO:0000313" key="3">
    <source>
        <dbReference type="Proteomes" id="UP000199297"/>
    </source>
</evidence>
<name>A0A1H7MUG0_9GAMM</name>
<feature type="transmembrane region" description="Helical" evidence="1">
    <location>
        <begin position="21"/>
        <end position="41"/>
    </location>
</feature>
<sequence>MNSVKKERRNAADIWTYILRVLAIVGWGLFIFALIVAYYAAPETDYGLLRYHGIEIRKFWLTPLTGYLYIVLWLSALSSYFCLILDKYRSRRKSDGKHFNILLLLVITVAWVSFILVQISEANVG</sequence>
<dbReference type="AlphaFoldDB" id="A0A1H7MUG0"/>
<accession>A0A1H7MUG0</accession>
<organism evidence="2 3">
    <name type="scientific">Colwellia chukchiensis</name>
    <dbReference type="NCBI Taxonomy" id="641665"/>
    <lineage>
        <taxon>Bacteria</taxon>
        <taxon>Pseudomonadati</taxon>
        <taxon>Pseudomonadota</taxon>
        <taxon>Gammaproteobacteria</taxon>
        <taxon>Alteromonadales</taxon>
        <taxon>Colwelliaceae</taxon>
        <taxon>Colwellia</taxon>
    </lineage>
</organism>
<keyword evidence="1" id="KW-0472">Membrane</keyword>
<dbReference type="OrthoDB" id="6240672at2"/>
<keyword evidence="1" id="KW-0812">Transmembrane</keyword>
<proteinExistence type="predicted"/>
<dbReference type="STRING" id="641665.GCA_002104455_03314"/>
<dbReference type="RefSeq" id="WP_085284817.1">
    <property type="nucleotide sequence ID" value="NZ_FOBI01000006.1"/>
</dbReference>
<dbReference type="Proteomes" id="UP000199297">
    <property type="component" value="Unassembled WGS sequence"/>
</dbReference>
<evidence type="ECO:0000256" key="1">
    <source>
        <dbReference type="SAM" id="Phobius"/>
    </source>
</evidence>
<protein>
    <submittedName>
        <fullName evidence="2">Uncharacterized protein</fullName>
    </submittedName>
</protein>
<dbReference type="EMBL" id="FOBI01000006">
    <property type="protein sequence ID" value="SEL14854.1"/>
    <property type="molecule type" value="Genomic_DNA"/>
</dbReference>
<evidence type="ECO:0000313" key="2">
    <source>
        <dbReference type="EMBL" id="SEL14854.1"/>
    </source>
</evidence>
<gene>
    <name evidence="2" type="ORF">SAMN05216262_106138</name>
</gene>